<protein>
    <submittedName>
        <fullName evidence="1">Uncharacterized protein</fullName>
    </submittedName>
</protein>
<gene>
    <name evidence="1" type="ORF">ADEAN_000376400</name>
</gene>
<evidence type="ECO:0000313" key="2">
    <source>
        <dbReference type="Proteomes" id="UP000515908"/>
    </source>
</evidence>
<evidence type="ECO:0000313" key="1">
    <source>
        <dbReference type="EMBL" id="CAD2216302.1"/>
    </source>
</evidence>
<proteinExistence type="predicted"/>
<name>A0A7G2CDU6_9TRYP</name>
<accession>A0A7G2CDU6</accession>
<dbReference type="AlphaFoldDB" id="A0A7G2CDU6"/>
<keyword evidence="2" id="KW-1185">Reference proteome</keyword>
<organism evidence="1 2">
    <name type="scientific">Angomonas deanei</name>
    <dbReference type="NCBI Taxonomy" id="59799"/>
    <lineage>
        <taxon>Eukaryota</taxon>
        <taxon>Discoba</taxon>
        <taxon>Euglenozoa</taxon>
        <taxon>Kinetoplastea</taxon>
        <taxon>Metakinetoplastina</taxon>
        <taxon>Trypanosomatida</taxon>
        <taxon>Trypanosomatidae</taxon>
        <taxon>Strigomonadinae</taxon>
        <taxon>Angomonas</taxon>
    </lineage>
</organism>
<dbReference type="EMBL" id="LR877150">
    <property type="protein sequence ID" value="CAD2216302.1"/>
    <property type="molecule type" value="Genomic_DNA"/>
</dbReference>
<dbReference type="VEuPathDB" id="TriTrypDB:ADEAN_000376400"/>
<sequence>MNNKYEPYYVEHLLSAFGMHLSVICIISCDLSDLGNRGVNYEETREMTAHPESFEFGGTVEDVPGNETRVALVDGTDPLDTVVTNAVTEVKRILQSTGQGQLLLPPVEFLPGCPLLCNPDHVEVIINDEFASLDLTNRNTFGIPYTEPNFLMEYSLFVRKALLFKEYHVIPWIEGDKVSLVYHKDKLYIHLTTYKLIFEVAKIHQGTYSVIESVAKELMQEKTAAGVDLQDPVLFSLEATMLNGQLYISDMMRLGVHTGMQKTLVQRIKLLQKHFSALPADGCIHLLKFYDVREVKKCIEDYPDAHGALFVNPDGMHCGTYESNNILYFTQENKTVQLRLWNGRVEDSDWVFDGLFYDGYSEVVATGKDNEPIPVVISDEQVMENNLNDGNIVECFLEQGQNKKKKGQQKFRFVRRCQWKVSPYPDYYRAMFTSDATWPASNFFEACALIEPQAESN</sequence>
<dbReference type="Proteomes" id="UP000515908">
    <property type="component" value="Chromosome 06"/>
</dbReference>
<reference evidence="1 2" key="1">
    <citation type="submission" date="2020-08" db="EMBL/GenBank/DDBJ databases">
        <authorList>
            <person name="Newling K."/>
            <person name="Davey J."/>
            <person name="Forrester S."/>
        </authorList>
    </citation>
    <scope>NUCLEOTIDE SEQUENCE [LARGE SCALE GENOMIC DNA]</scope>
    <source>
        <strain evidence="2">Crithidia deanei Carvalho (ATCC PRA-265)</strain>
    </source>
</reference>